<comment type="caution">
    <text evidence="5">The sequence shown here is derived from an EMBL/GenBank/DDBJ whole genome shotgun (WGS) entry which is preliminary data.</text>
</comment>
<feature type="signal peptide" evidence="4">
    <location>
        <begin position="1"/>
        <end position="18"/>
    </location>
</feature>
<dbReference type="InterPro" id="IPR023614">
    <property type="entry name" value="Porin_dom_sf"/>
</dbReference>
<organism evidence="5 6">
    <name type="scientific">Lacihabitans soyangensis</name>
    <dbReference type="NCBI Taxonomy" id="869394"/>
    <lineage>
        <taxon>Bacteria</taxon>
        <taxon>Pseudomonadati</taxon>
        <taxon>Bacteroidota</taxon>
        <taxon>Cytophagia</taxon>
        <taxon>Cytophagales</taxon>
        <taxon>Leadbetterellaceae</taxon>
        <taxon>Lacihabitans</taxon>
    </lineage>
</organism>
<protein>
    <submittedName>
        <fullName evidence="5">Outer membrane porin, OprD family</fullName>
    </submittedName>
</protein>
<dbReference type="EMBL" id="RJUF01000013">
    <property type="protein sequence ID" value="MCP9762678.1"/>
    <property type="molecule type" value="Genomic_DNA"/>
</dbReference>
<name>A0AAE3H0V9_9BACT</name>
<reference evidence="5 6" key="1">
    <citation type="submission" date="2018-11" db="EMBL/GenBank/DDBJ databases">
        <title>Novel bacteria species description.</title>
        <authorList>
            <person name="Han J.-H."/>
        </authorList>
    </citation>
    <scope>NUCLEOTIDE SEQUENCE [LARGE SCALE GENOMIC DNA]</scope>
    <source>
        <strain evidence="5 6">KCTC23259</strain>
    </source>
</reference>
<dbReference type="Pfam" id="PF03573">
    <property type="entry name" value="OprD"/>
    <property type="match status" value="1"/>
</dbReference>
<evidence type="ECO:0000256" key="2">
    <source>
        <dbReference type="ARBA" id="ARBA00022448"/>
    </source>
</evidence>
<evidence type="ECO:0000256" key="4">
    <source>
        <dbReference type="SAM" id="SignalP"/>
    </source>
</evidence>
<dbReference type="AlphaFoldDB" id="A0AAE3H0V9"/>
<proteinExistence type="inferred from homology"/>
<comment type="similarity">
    <text evidence="1">Belongs to the outer membrane porin (Opr) (TC 1.B.25) family.</text>
</comment>
<evidence type="ECO:0000256" key="1">
    <source>
        <dbReference type="ARBA" id="ARBA00009075"/>
    </source>
</evidence>
<feature type="chain" id="PRO_5042183903" evidence="4">
    <location>
        <begin position="19"/>
        <end position="453"/>
    </location>
</feature>
<dbReference type="RefSeq" id="WP_255036450.1">
    <property type="nucleotide sequence ID" value="NZ_RJUF01000013.1"/>
</dbReference>
<gene>
    <name evidence="5" type="ORF">EGI31_06895</name>
</gene>
<keyword evidence="6" id="KW-1185">Reference proteome</keyword>
<evidence type="ECO:0000256" key="3">
    <source>
        <dbReference type="ARBA" id="ARBA00022729"/>
    </source>
</evidence>
<evidence type="ECO:0000313" key="5">
    <source>
        <dbReference type="EMBL" id="MCP9762678.1"/>
    </source>
</evidence>
<sequence length="453" mass="51690">MKFILTCLLVFGFFFAQSQETKPDTFSLKRIFTKGNLKGSIRQFSMFTNNSEGLTDYYALAIGGGLNYESRRWKNFQITFGGFFVHDLASSDFSKIDPVTNTISRYDAGLFDVLELNNSLISRVEKLNIEYFFKKSSLTFGKQIIKSPLVNPQDGRMTSSMMEGIYGDFNPTKKLHLEGGWLYRSSPRSTFEWFKIGNSIGTYPMGVSVDGKKSNYLSKVDSKGLLIVGGNYAFLKNTKLTAWNYLIENVSNTSFFQWNHTLPRRKIYYGLQLISQKALNFGGNTDQIKTYMAAGSKSLVLGSSLGLIWGKNNFNLNYSRITEKGRFQFPREWGRDPLFTFLQRERNEGLGDVHAFTSNFSKSLANKKLQLDIGAGKYVLPDVKNSRLNKYGMPSYSQLNVGMKYSPIGMWDGLDFQVLFVKKWNNGELYNDEKYLINKVDMSNTNVILNYSF</sequence>
<accession>A0AAE3H0V9</accession>
<dbReference type="Gene3D" id="2.40.160.10">
    <property type="entry name" value="Porin"/>
    <property type="match status" value="1"/>
</dbReference>
<dbReference type="GO" id="GO:0016020">
    <property type="term" value="C:membrane"/>
    <property type="evidence" value="ECO:0007669"/>
    <property type="project" value="InterPro"/>
</dbReference>
<dbReference type="InterPro" id="IPR005318">
    <property type="entry name" value="OM_porin_bac"/>
</dbReference>
<dbReference type="Proteomes" id="UP001204144">
    <property type="component" value="Unassembled WGS sequence"/>
</dbReference>
<keyword evidence="2" id="KW-0813">Transport</keyword>
<evidence type="ECO:0000313" key="6">
    <source>
        <dbReference type="Proteomes" id="UP001204144"/>
    </source>
</evidence>
<keyword evidence="3 4" id="KW-0732">Signal</keyword>